<organism evidence="1 2">
    <name type="scientific">Manduca sexta</name>
    <name type="common">Tobacco hawkmoth</name>
    <name type="synonym">Tobacco hornworm</name>
    <dbReference type="NCBI Taxonomy" id="7130"/>
    <lineage>
        <taxon>Eukaryota</taxon>
        <taxon>Metazoa</taxon>
        <taxon>Ecdysozoa</taxon>
        <taxon>Arthropoda</taxon>
        <taxon>Hexapoda</taxon>
        <taxon>Insecta</taxon>
        <taxon>Pterygota</taxon>
        <taxon>Neoptera</taxon>
        <taxon>Endopterygota</taxon>
        <taxon>Lepidoptera</taxon>
        <taxon>Glossata</taxon>
        <taxon>Ditrysia</taxon>
        <taxon>Bombycoidea</taxon>
        <taxon>Sphingidae</taxon>
        <taxon>Sphinginae</taxon>
        <taxon>Sphingini</taxon>
        <taxon>Manduca</taxon>
    </lineage>
</organism>
<sequence>MFPFLAYTQVISRICRFKTKGSISALPGDNLRKDFDPESHFIINLHVSIGNWLGLSVGSVRSGGRPSGAHVTGHRDRQAACAAPANPLDVCPLYNAR</sequence>
<reference evidence="1" key="1">
    <citation type="journal article" date="2016" name="Insect Biochem. Mol. Biol.">
        <title>Multifaceted biological insights from a draft genome sequence of the tobacco hornworm moth, Manduca sexta.</title>
        <authorList>
            <person name="Kanost M.R."/>
            <person name="Arrese E.L."/>
            <person name="Cao X."/>
            <person name="Chen Y.R."/>
            <person name="Chellapilla S."/>
            <person name="Goldsmith M.R."/>
            <person name="Grosse-Wilde E."/>
            <person name="Heckel D.G."/>
            <person name="Herndon N."/>
            <person name="Jiang H."/>
            <person name="Papanicolaou A."/>
            <person name="Qu J."/>
            <person name="Soulages J.L."/>
            <person name="Vogel H."/>
            <person name="Walters J."/>
            <person name="Waterhouse R.M."/>
            <person name="Ahn S.J."/>
            <person name="Almeida F.C."/>
            <person name="An C."/>
            <person name="Aqrawi P."/>
            <person name="Bretschneider A."/>
            <person name="Bryant W.B."/>
            <person name="Bucks S."/>
            <person name="Chao H."/>
            <person name="Chevignon G."/>
            <person name="Christen J.M."/>
            <person name="Clarke D.F."/>
            <person name="Dittmer N.T."/>
            <person name="Ferguson L.C.F."/>
            <person name="Garavelou S."/>
            <person name="Gordon K.H.J."/>
            <person name="Gunaratna R.T."/>
            <person name="Han Y."/>
            <person name="Hauser F."/>
            <person name="He Y."/>
            <person name="Heidel-Fischer H."/>
            <person name="Hirsh A."/>
            <person name="Hu Y."/>
            <person name="Jiang H."/>
            <person name="Kalra D."/>
            <person name="Klinner C."/>
            <person name="Konig C."/>
            <person name="Kovar C."/>
            <person name="Kroll A.R."/>
            <person name="Kuwar S.S."/>
            <person name="Lee S.L."/>
            <person name="Lehman R."/>
            <person name="Li K."/>
            <person name="Li Z."/>
            <person name="Liang H."/>
            <person name="Lovelace S."/>
            <person name="Lu Z."/>
            <person name="Mansfield J.H."/>
            <person name="McCulloch K.J."/>
            <person name="Mathew T."/>
            <person name="Morton B."/>
            <person name="Muzny D.M."/>
            <person name="Neunemann D."/>
            <person name="Ongeri F."/>
            <person name="Pauchet Y."/>
            <person name="Pu L.L."/>
            <person name="Pyrousis I."/>
            <person name="Rao X.J."/>
            <person name="Redding A."/>
            <person name="Roesel C."/>
            <person name="Sanchez-Gracia A."/>
            <person name="Schaack S."/>
            <person name="Shukla A."/>
            <person name="Tetreau G."/>
            <person name="Wang Y."/>
            <person name="Xiong G.H."/>
            <person name="Traut W."/>
            <person name="Walsh T.K."/>
            <person name="Worley K.C."/>
            <person name="Wu D."/>
            <person name="Wu W."/>
            <person name="Wu Y.Q."/>
            <person name="Zhang X."/>
            <person name="Zou Z."/>
            <person name="Zucker H."/>
            <person name="Briscoe A.D."/>
            <person name="Burmester T."/>
            <person name="Clem R.J."/>
            <person name="Feyereisen R."/>
            <person name="Grimmelikhuijzen C.J.P."/>
            <person name="Hamodrakas S.J."/>
            <person name="Hansson B.S."/>
            <person name="Huguet E."/>
            <person name="Jermiin L.S."/>
            <person name="Lan Q."/>
            <person name="Lehman H.K."/>
            <person name="Lorenzen M."/>
            <person name="Merzendorfer H."/>
            <person name="Michalopoulos I."/>
            <person name="Morton D.B."/>
            <person name="Muthukrishnan S."/>
            <person name="Oakeshott J.G."/>
            <person name="Palmer W."/>
            <person name="Park Y."/>
            <person name="Passarelli A.L."/>
            <person name="Rozas J."/>
            <person name="Schwartz L.M."/>
            <person name="Smith W."/>
            <person name="Southgate A."/>
            <person name="Vilcinskas A."/>
            <person name="Vogt R."/>
            <person name="Wang P."/>
            <person name="Werren J."/>
            <person name="Yu X.Q."/>
            <person name="Zhou J.J."/>
            <person name="Brown S.J."/>
            <person name="Scherer S.E."/>
            <person name="Richards S."/>
            <person name="Blissard G.W."/>
        </authorList>
    </citation>
    <scope>NUCLEOTIDE SEQUENCE</scope>
</reference>
<comment type="caution">
    <text evidence="1">The sequence shown here is derived from an EMBL/GenBank/DDBJ whole genome shotgun (WGS) entry which is preliminary data.</text>
</comment>
<keyword evidence="2" id="KW-1185">Reference proteome</keyword>
<gene>
    <name evidence="1" type="ORF">O3G_MSEX004379</name>
</gene>
<dbReference type="AlphaFoldDB" id="A0A921YV67"/>
<name>A0A921YV67_MANSE</name>
<accession>A0A921YV67</accession>
<evidence type="ECO:0000313" key="1">
    <source>
        <dbReference type="EMBL" id="KAG6446338.1"/>
    </source>
</evidence>
<proteinExistence type="predicted"/>
<evidence type="ECO:0000313" key="2">
    <source>
        <dbReference type="Proteomes" id="UP000791440"/>
    </source>
</evidence>
<reference evidence="1" key="2">
    <citation type="submission" date="2020-12" db="EMBL/GenBank/DDBJ databases">
        <authorList>
            <person name="Kanost M."/>
        </authorList>
    </citation>
    <scope>NUCLEOTIDE SEQUENCE</scope>
</reference>
<dbReference type="EMBL" id="JH668331">
    <property type="protein sequence ID" value="KAG6446338.1"/>
    <property type="molecule type" value="Genomic_DNA"/>
</dbReference>
<protein>
    <submittedName>
        <fullName evidence="1">Uncharacterized protein</fullName>
    </submittedName>
</protein>
<dbReference type="Proteomes" id="UP000791440">
    <property type="component" value="Unassembled WGS sequence"/>
</dbReference>